<dbReference type="InterPro" id="IPR036282">
    <property type="entry name" value="Glutathione-S-Trfase_C_sf"/>
</dbReference>
<accession>A0A223FQX5</accession>
<dbReference type="EMBL" id="MN187202">
    <property type="protein sequence ID" value="QHU80054.1"/>
    <property type="molecule type" value="mRNA"/>
</dbReference>
<proteinExistence type="evidence at transcript level"/>
<dbReference type="EMBL" id="MF036055">
    <property type="protein sequence ID" value="AST11634.1"/>
    <property type="molecule type" value="mRNA"/>
</dbReference>
<dbReference type="EC" id="2.5.1.18" evidence="1"/>
<dbReference type="GO" id="GO:0004602">
    <property type="term" value="F:glutathione peroxidase activity"/>
    <property type="evidence" value="ECO:0007669"/>
    <property type="project" value="UniProtKB-ARBA"/>
</dbReference>
<sequence>MAPSYKLTYFKSRGIAEPTRYLLAYLGQDFKEIRLDSDAWRSMKSNTPFGKLPILEIDGKVVHQSLAINRYLARKAGLIGKNDWEMLKIDMIVETLSDLMALMRAYHQEPDESVKARKYRELEEIFPFYYARLEEHVRRNNNYFVNGTLSLADIQFVGLQDLVRYTLKRDLVNNYQHLKNLTNKVRSIPSIRAYSEKRPASEYYN</sequence>
<dbReference type="Pfam" id="PF14497">
    <property type="entry name" value="GST_C_3"/>
    <property type="match status" value="1"/>
</dbReference>
<dbReference type="Proteomes" id="UP001152759">
    <property type="component" value="Chromosome 1"/>
</dbReference>
<keyword evidence="2 7" id="KW-0808">Transferase</keyword>
<protein>
    <recommendedName>
        <fullName evidence="1">glutathione transferase</fullName>
        <ecNumber evidence="1">2.5.1.18</ecNumber>
    </recommendedName>
</protein>
<dbReference type="SUPFAM" id="SSF52833">
    <property type="entry name" value="Thioredoxin-like"/>
    <property type="match status" value="1"/>
</dbReference>
<dbReference type="AlphaFoldDB" id="A0A223FQX5"/>
<keyword evidence="12" id="KW-1185">Reference proteome</keyword>
<evidence type="ECO:0000313" key="10">
    <source>
        <dbReference type="EMBL" id="QHU80054.1"/>
    </source>
</evidence>
<evidence type="ECO:0000259" key="5">
    <source>
        <dbReference type="PROSITE" id="PS50404"/>
    </source>
</evidence>
<dbReference type="FunFam" id="3.40.30.10:FF:000035">
    <property type="entry name" value="hematopoietic prostaglandin D synthase"/>
    <property type="match status" value="1"/>
</dbReference>
<dbReference type="GO" id="GO:0004364">
    <property type="term" value="F:glutathione transferase activity"/>
    <property type="evidence" value="ECO:0007669"/>
    <property type="project" value="UniProtKB-EC"/>
</dbReference>
<evidence type="ECO:0000313" key="8">
    <source>
        <dbReference type="EMBL" id="AST11634.1"/>
    </source>
</evidence>
<evidence type="ECO:0000256" key="1">
    <source>
        <dbReference type="ARBA" id="ARBA00012452"/>
    </source>
</evidence>
<evidence type="ECO:0000256" key="4">
    <source>
        <dbReference type="ARBA" id="ARBA00047960"/>
    </source>
</evidence>
<dbReference type="Pfam" id="PF02798">
    <property type="entry name" value="GST_N"/>
    <property type="match status" value="1"/>
</dbReference>
<evidence type="ECO:0000259" key="6">
    <source>
        <dbReference type="PROSITE" id="PS50405"/>
    </source>
</evidence>
<comment type="catalytic activity">
    <reaction evidence="4">
        <text>RX + glutathione = an S-substituted glutathione + a halide anion + H(+)</text>
        <dbReference type="Rhea" id="RHEA:16437"/>
        <dbReference type="ChEBI" id="CHEBI:15378"/>
        <dbReference type="ChEBI" id="CHEBI:16042"/>
        <dbReference type="ChEBI" id="CHEBI:17792"/>
        <dbReference type="ChEBI" id="CHEBI:57925"/>
        <dbReference type="ChEBI" id="CHEBI:90779"/>
        <dbReference type="EC" id="2.5.1.18"/>
    </reaction>
</comment>
<comment type="similarity">
    <text evidence="3">Belongs to the GST superfamily. Sigma family.</text>
</comment>
<dbReference type="SFLD" id="SFLDS00019">
    <property type="entry name" value="Glutathione_Transferase_(cytos"/>
    <property type="match status" value="1"/>
</dbReference>
<dbReference type="SFLD" id="SFLDG01205">
    <property type="entry name" value="AMPS.1"/>
    <property type="match status" value="1"/>
</dbReference>
<dbReference type="PANTHER" id="PTHR11571">
    <property type="entry name" value="GLUTATHIONE S-TRANSFERASE"/>
    <property type="match status" value="1"/>
</dbReference>
<dbReference type="EMBL" id="MF036032">
    <property type="protein sequence ID" value="AST11611.1"/>
    <property type="molecule type" value="mRNA"/>
</dbReference>
<gene>
    <name evidence="9" type="ORF">BEMITA_LOCUS618</name>
</gene>
<dbReference type="CDD" id="cd03192">
    <property type="entry name" value="GST_C_Sigma_like"/>
    <property type="match status" value="1"/>
</dbReference>
<dbReference type="SUPFAM" id="SSF47616">
    <property type="entry name" value="GST C-terminal domain-like"/>
    <property type="match status" value="1"/>
</dbReference>
<dbReference type="GO" id="GO:0006749">
    <property type="term" value="P:glutathione metabolic process"/>
    <property type="evidence" value="ECO:0007669"/>
    <property type="project" value="TreeGrafter"/>
</dbReference>
<reference evidence="10" key="2">
    <citation type="submission" date="2019-07" db="EMBL/GenBank/DDBJ databases">
        <authorList>
            <person name="Aidlin Harari O."/>
            <person name="Santos-Garcia D."/>
            <person name="Moseri M."/>
            <person name="Moshitzky P."/>
            <person name="Morin S."/>
        </authorList>
    </citation>
    <scope>NUCLEOTIDE SEQUENCE</scope>
    <source>
        <strain evidence="10">MEAM1</strain>
        <strain evidence="11">MED-Q2</strain>
    </source>
</reference>
<dbReference type="FunFam" id="1.20.1050.10:FF:000030">
    <property type="entry name" value="Glutathione S-transferase S1"/>
    <property type="match status" value="1"/>
</dbReference>
<evidence type="ECO:0000313" key="12">
    <source>
        <dbReference type="Proteomes" id="UP001152759"/>
    </source>
</evidence>
<reference evidence="10" key="3">
    <citation type="submission" date="2020-02" db="EMBL/GenBank/DDBJ databases">
        <title>Molecular Evolution of the glutathione S-transferase family in the Bemisia tabaci species complex.</title>
        <authorList>
            <person name="Patel M."/>
            <person name="Visendi P."/>
            <person name="Seal S."/>
            <person name="Sertchook R."/>
            <person name="Malka O."/>
        </authorList>
    </citation>
    <scope>NUCLEOTIDE SEQUENCE</scope>
    <source>
        <strain evidence="10">MEAM1</strain>
        <strain evidence="11">MED-Q2</strain>
    </source>
</reference>
<dbReference type="CDD" id="cd03039">
    <property type="entry name" value="GST_N_Sigma_like"/>
    <property type="match status" value="1"/>
</dbReference>
<evidence type="ECO:0000313" key="11">
    <source>
        <dbReference type="EMBL" id="QHU80056.1"/>
    </source>
</evidence>
<feature type="domain" description="GST C-terminal" evidence="6">
    <location>
        <begin position="82"/>
        <end position="203"/>
    </location>
</feature>
<dbReference type="InterPro" id="IPR004046">
    <property type="entry name" value="GST_C"/>
</dbReference>
<dbReference type="SMR" id="A0A223FQX5"/>
<dbReference type="PROSITE" id="PS50405">
    <property type="entry name" value="GST_CTER"/>
    <property type="match status" value="1"/>
</dbReference>
<dbReference type="SFLD" id="SFLDG00363">
    <property type="entry name" value="AMPS_(cytGST):_Alpha-__Mu-__Pi"/>
    <property type="match status" value="1"/>
</dbReference>
<dbReference type="Gene3D" id="3.40.30.10">
    <property type="entry name" value="Glutaredoxin"/>
    <property type="match status" value="1"/>
</dbReference>
<dbReference type="EMBL" id="OU963862">
    <property type="protein sequence ID" value="CAH0380909.1"/>
    <property type="molecule type" value="Genomic_DNA"/>
</dbReference>
<feature type="domain" description="GST N-terminal" evidence="5">
    <location>
        <begin position="3"/>
        <end position="80"/>
    </location>
</feature>
<evidence type="ECO:0000256" key="3">
    <source>
        <dbReference type="ARBA" id="ARBA00038317"/>
    </source>
</evidence>
<name>A0A223FQX5_BEMTA</name>
<dbReference type="InterPro" id="IPR004045">
    <property type="entry name" value="Glutathione_S-Trfase_N"/>
</dbReference>
<dbReference type="EMBL" id="MN187204">
    <property type="protein sequence ID" value="QHU80056.1"/>
    <property type="molecule type" value="mRNA"/>
</dbReference>
<dbReference type="PANTHER" id="PTHR11571:SF224">
    <property type="entry name" value="HEMATOPOIETIC PROSTAGLANDIN D SYNTHASE"/>
    <property type="match status" value="1"/>
</dbReference>
<dbReference type="PROSITE" id="PS50404">
    <property type="entry name" value="GST_NTER"/>
    <property type="match status" value="1"/>
</dbReference>
<dbReference type="InterPro" id="IPR010987">
    <property type="entry name" value="Glutathione-S-Trfase_C-like"/>
</dbReference>
<organism evidence="7">
    <name type="scientific">Bemisia tabaci</name>
    <name type="common">Sweetpotato whitefly</name>
    <name type="synonym">Aleurodes tabaci</name>
    <dbReference type="NCBI Taxonomy" id="7038"/>
    <lineage>
        <taxon>Eukaryota</taxon>
        <taxon>Metazoa</taxon>
        <taxon>Ecdysozoa</taxon>
        <taxon>Arthropoda</taxon>
        <taxon>Hexapoda</taxon>
        <taxon>Insecta</taxon>
        <taxon>Pterygota</taxon>
        <taxon>Neoptera</taxon>
        <taxon>Paraneoptera</taxon>
        <taxon>Hemiptera</taxon>
        <taxon>Sternorrhyncha</taxon>
        <taxon>Aleyrodoidea</taxon>
        <taxon>Aleyrodidae</taxon>
        <taxon>Aleyrodinae</taxon>
        <taxon>Bemisia</taxon>
    </lineage>
</organism>
<dbReference type="InterPro" id="IPR050213">
    <property type="entry name" value="GST_superfamily"/>
</dbReference>
<reference evidence="9" key="4">
    <citation type="submission" date="2021-12" db="EMBL/GenBank/DDBJ databases">
        <authorList>
            <person name="King R."/>
        </authorList>
    </citation>
    <scope>NUCLEOTIDE SEQUENCE</scope>
</reference>
<dbReference type="InterPro" id="IPR036249">
    <property type="entry name" value="Thioredoxin-like_sf"/>
</dbReference>
<evidence type="ECO:0000313" key="7">
    <source>
        <dbReference type="EMBL" id="AST11611.1"/>
    </source>
</evidence>
<dbReference type="InterPro" id="IPR040079">
    <property type="entry name" value="Glutathione_S-Trfase"/>
</dbReference>
<dbReference type="Gene3D" id="1.20.1050.10">
    <property type="match status" value="1"/>
</dbReference>
<evidence type="ECO:0000313" key="9">
    <source>
        <dbReference type="EMBL" id="CAH0380909.1"/>
    </source>
</evidence>
<reference evidence="7" key="1">
    <citation type="journal article" date="2017" name="Insect Mol. Biol.">
        <title>Identification of glutathione S-transferases in Bemisia tabaci (Hemiptera: Aleyrodidae) and evidence that GSTd7 helps explain the difference in insecticide susceptibility between B. tabaci Middle East-Minor Asia 1 and Mediterranean.</title>
        <authorList>
            <person name="He C."/>
            <person name="Xie W."/>
            <person name="Yang X."/>
            <person name="Wang S.L."/>
            <person name="Wu Q.J."/>
            <person name="Zhang Y.J."/>
        </authorList>
    </citation>
    <scope>NUCLEOTIDE SEQUENCE</scope>
    <source>
        <strain evidence="7">B</strain>
        <strain evidence="8">Q</strain>
    </source>
</reference>
<evidence type="ECO:0000256" key="2">
    <source>
        <dbReference type="ARBA" id="ARBA00022679"/>
    </source>
</evidence>